<evidence type="ECO:0000256" key="5">
    <source>
        <dbReference type="SAM" id="MobiDB-lite"/>
    </source>
</evidence>
<evidence type="ECO:0000259" key="6">
    <source>
        <dbReference type="PROSITE" id="PS50089"/>
    </source>
</evidence>
<dbReference type="PANTHER" id="PTHR24103">
    <property type="entry name" value="E3 UBIQUITIN-PROTEIN LIGASE TRIM"/>
    <property type="match status" value="1"/>
</dbReference>
<feature type="domain" description="RING-type" evidence="6">
    <location>
        <begin position="10"/>
        <end position="46"/>
    </location>
</feature>
<evidence type="ECO:0000313" key="7">
    <source>
        <dbReference type="EMBL" id="KAK7884698.1"/>
    </source>
</evidence>
<dbReference type="EMBL" id="JBBPFD010000020">
    <property type="protein sequence ID" value="KAK7884698.1"/>
    <property type="molecule type" value="Genomic_DNA"/>
</dbReference>
<dbReference type="InterPro" id="IPR013083">
    <property type="entry name" value="Znf_RING/FYVE/PHD"/>
</dbReference>
<dbReference type="InterPro" id="IPR017907">
    <property type="entry name" value="Znf_RING_CS"/>
</dbReference>
<comment type="caution">
    <text evidence="7">The sequence shown here is derived from an EMBL/GenBank/DDBJ whole genome shotgun (WGS) entry which is preliminary data.</text>
</comment>
<dbReference type="Proteomes" id="UP001460270">
    <property type="component" value="Unassembled WGS sequence"/>
</dbReference>
<keyword evidence="2 4" id="KW-0863">Zinc-finger</keyword>
<accession>A0AAW0MYN3</accession>
<keyword evidence="1" id="KW-0479">Metal-binding</keyword>
<reference evidence="8" key="1">
    <citation type="submission" date="2024-04" db="EMBL/GenBank/DDBJ databases">
        <title>Salinicola lusitanus LLJ914,a marine bacterium isolated from the Okinawa Trough.</title>
        <authorList>
            <person name="Li J."/>
        </authorList>
    </citation>
    <scope>NUCLEOTIDE SEQUENCE [LARGE SCALE GENOMIC DNA]</scope>
</reference>
<organism evidence="7 8">
    <name type="scientific">Mugilogobius chulae</name>
    <name type="common">yellowstripe goby</name>
    <dbReference type="NCBI Taxonomy" id="88201"/>
    <lineage>
        <taxon>Eukaryota</taxon>
        <taxon>Metazoa</taxon>
        <taxon>Chordata</taxon>
        <taxon>Craniata</taxon>
        <taxon>Vertebrata</taxon>
        <taxon>Euteleostomi</taxon>
        <taxon>Actinopterygii</taxon>
        <taxon>Neopterygii</taxon>
        <taxon>Teleostei</taxon>
        <taxon>Neoteleostei</taxon>
        <taxon>Acanthomorphata</taxon>
        <taxon>Gobiaria</taxon>
        <taxon>Gobiiformes</taxon>
        <taxon>Gobioidei</taxon>
        <taxon>Gobiidae</taxon>
        <taxon>Gobionellinae</taxon>
        <taxon>Mugilogobius</taxon>
    </lineage>
</organism>
<proteinExistence type="predicted"/>
<dbReference type="PROSITE" id="PS50089">
    <property type="entry name" value="ZF_RING_2"/>
    <property type="match status" value="1"/>
</dbReference>
<keyword evidence="8" id="KW-1185">Reference proteome</keyword>
<protein>
    <recommendedName>
        <fullName evidence="6">RING-type domain-containing protein</fullName>
    </recommendedName>
</protein>
<dbReference type="InterPro" id="IPR050143">
    <property type="entry name" value="TRIM/RBCC"/>
</dbReference>
<evidence type="ECO:0000256" key="1">
    <source>
        <dbReference type="ARBA" id="ARBA00022723"/>
    </source>
</evidence>
<evidence type="ECO:0000256" key="2">
    <source>
        <dbReference type="ARBA" id="ARBA00022771"/>
    </source>
</evidence>
<evidence type="ECO:0000256" key="4">
    <source>
        <dbReference type="PROSITE-ProRule" id="PRU00175"/>
    </source>
</evidence>
<gene>
    <name evidence="7" type="ORF">WMY93_027821</name>
</gene>
<dbReference type="GO" id="GO:0008270">
    <property type="term" value="F:zinc ion binding"/>
    <property type="evidence" value="ECO:0007669"/>
    <property type="project" value="UniProtKB-KW"/>
</dbReference>
<dbReference type="SUPFAM" id="SSF57850">
    <property type="entry name" value="RING/U-box"/>
    <property type="match status" value="1"/>
</dbReference>
<name>A0AAW0MYN3_9GOBI</name>
<dbReference type="Gene3D" id="3.30.40.10">
    <property type="entry name" value="Zinc/RING finger domain, C3HC4 (zinc finger)"/>
    <property type="match status" value="1"/>
</dbReference>
<sequence length="127" mass="14029">MSLYAEDLSCSVCLSLFTDPVSLACGHSFCRGCLAGLPSARCPQCRAALPPAAELQRLVTNHILKSLAQKARESPLLTHEARESPLLTHEARELQLLTHKAGERKERPEVRKTRSETRGKTRGNIIK</sequence>
<dbReference type="Pfam" id="PF13445">
    <property type="entry name" value="zf-RING_UBOX"/>
    <property type="match status" value="1"/>
</dbReference>
<feature type="region of interest" description="Disordered" evidence="5">
    <location>
        <begin position="97"/>
        <end position="127"/>
    </location>
</feature>
<dbReference type="PROSITE" id="PS00518">
    <property type="entry name" value="ZF_RING_1"/>
    <property type="match status" value="1"/>
</dbReference>
<dbReference type="SMART" id="SM00184">
    <property type="entry name" value="RING"/>
    <property type="match status" value="1"/>
</dbReference>
<dbReference type="InterPro" id="IPR027370">
    <property type="entry name" value="Znf-RING_euk"/>
</dbReference>
<evidence type="ECO:0000256" key="3">
    <source>
        <dbReference type="ARBA" id="ARBA00022833"/>
    </source>
</evidence>
<keyword evidence="3" id="KW-0862">Zinc</keyword>
<dbReference type="InterPro" id="IPR001841">
    <property type="entry name" value="Znf_RING"/>
</dbReference>
<dbReference type="AlphaFoldDB" id="A0AAW0MYN3"/>
<evidence type="ECO:0000313" key="8">
    <source>
        <dbReference type="Proteomes" id="UP001460270"/>
    </source>
</evidence>
<feature type="compositionally biased region" description="Basic and acidic residues" evidence="5">
    <location>
        <begin position="100"/>
        <end position="119"/>
    </location>
</feature>